<evidence type="ECO:0000259" key="1">
    <source>
        <dbReference type="Pfam" id="PF00561"/>
    </source>
</evidence>
<dbReference type="SUPFAM" id="SSF53474">
    <property type="entry name" value="alpha/beta-Hydrolases"/>
    <property type="match status" value="1"/>
</dbReference>
<evidence type="ECO:0000313" key="2">
    <source>
        <dbReference type="EMBL" id="PIY71778.1"/>
    </source>
</evidence>
<comment type="caution">
    <text evidence="2">The sequence shown here is derived from an EMBL/GenBank/DDBJ whole genome shotgun (WGS) entry which is preliminary data.</text>
</comment>
<protein>
    <recommendedName>
        <fullName evidence="1">AB hydrolase-1 domain-containing protein</fullName>
    </recommendedName>
</protein>
<organism evidence="2 3">
    <name type="scientific">Candidatus Roizmanbacteria bacterium CG_4_10_14_0_8_um_filter_33_9</name>
    <dbReference type="NCBI Taxonomy" id="1974826"/>
    <lineage>
        <taxon>Bacteria</taxon>
        <taxon>Candidatus Roizmaniibacteriota</taxon>
    </lineage>
</organism>
<gene>
    <name evidence="2" type="ORF">COY87_04420</name>
</gene>
<proteinExistence type="predicted"/>
<dbReference type="Pfam" id="PF00561">
    <property type="entry name" value="Abhydrolase_1"/>
    <property type="match status" value="1"/>
</dbReference>
<dbReference type="InterPro" id="IPR050266">
    <property type="entry name" value="AB_hydrolase_sf"/>
</dbReference>
<sequence>MYLKINGIKLHYMRKGSGKPLLFVHGWGGSSNSLDSLSSFFKDTHDVIILDLPGFGKSDLPNSNWGSFDYVELIAQFITKLGLSNIIYFGHSFGGSLGIILSSTHPPLISKLILCNSAYKRTDKKSNTASSLKRLFYSIPLLNKAGPFFRRLGYSIFFRNSDLYKFPKLESNFKKIMSEDLTSLLSTVHVPTLILWGEEDKQTPVSLAYELKSKIQNSPLRPADRDFAGQTKLKIFKGKRHNLPLSDPQLVAQEIKVFINT</sequence>
<dbReference type="EMBL" id="PFLI01000147">
    <property type="protein sequence ID" value="PIY71778.1"/>
    <property type="molecule type" value="Genomic_DNA"/>
</dbReference>
<dbReference type="InterPro" id="IPR029058">
    <property type="entry name" value="AB_hydrolase_fold"/>
</dbReference>
<dbReference type="Proteomes" id="UP000229401">
    <property type="component" value="Unassembled WGS sequence"/>
</dbReference>
<dbReference type="Gene3D" id="3.40.50.1820">
    <property type="entry name" value="alpha/beta hydrolase"/>
    <property type="match status" value="1"/>
</dbReference>
<dbReference type="AlphaFoldDB" id="A0A2M7QIC7"/>
<name>A0A2M7QIC7_9BACT</name>
<accession>A0A2M7QIC7</accession>
<reference evidence="3" key="1">
    <citation type="submission" date="2017-09" db="EMBL/GenBank/DDBJ databases">
        <title>Depth-based differentiation of microbial function through sediment-hosted aquifers and enrichment of novel symbionts in the deep terrestrial subsurface.</title>
        <authorList>
            <person name="Probst A.J."/>
            <person name="Ladd B."/>
            <person name="Jarett J.K."/>
            <person name="Geller-Mcgrath D.E."/>
            <person name="Sieber C.M.K."/>
            <person name="Emerson J.B."/>
            <person name="Anantharaman K."/>
            <person name="Thomas B.C."/>
            <person name="Malmstrom R."/>
            <person name="Stieglmeier M."/>
            <person name="Klingl A."/>
            <person name="Woyke T."/>
            <person name="Ryan C.M."/>
            <person name="Banfield J.F."/>
        </authorList>
    </citation>
    <scope>NUCLEOTIDE SEQUENCE [LARGE SCALE GENOMIC DNA]</scope>
</reference>
<dbReference type="InterPro" id="IPR000073">
    <property type="entry name" value="AB_hydrolase_1"/>
</dbReference>
<dbReference type="PANTHER" id="PTHR43798">
    <property type="entry name" value="MONOACYLGLYCEROL LIPASE"/>
    <property type="match status" value="1"/>
</dbReference>
<evidence type="ECO:0000313" key="3">
    <source>
        <dbReference type="Proteomes" id="UP000229401"/>
    </source>
</evidence>
<dbReference type="PRINTS" id="PR00111">
    <property type="entry name" value="ABHYDROLASE"/>
</dbReference>
<feature type="domain" description="AB hydrolase-1" evidence="1">
    <location>
        <begin position="19"/>
        <end position="121"/>
    </location>
</feature>